<accession>A0A9Q1F2S9</accession>
<evidence type="ECO:0000313" key="2">
    <source>
        <dbReference type="Proteomes" id="UP001152622"/>
    </source>
</evidence>
<protein>
    <submittedName>
        <fullName evidence="1">Uncharacterized protein</fullName>
    </submittedName>
</protein>
<comment type="caution">
    <text evidence="1">The sequence shown here is derived from an EMBL/GenBank/DDBJ whole genome shotgun (WGS) entry which is preliminary data.</text>
</comment>
<dbReference type="AlphaFoldDB" id="A0A9Q1F2S9"/>
<proteinExistence type="predicted"/>
<evidence type="ECO:0000313" key="1">
    <source>
        <dbReference type="EMBL" id="KAJ8349923.1"/>
    </source>
</evidence>
<gene>
    <name evidence="1" type="ORF">SKAU_G00250530</name>
</gene>
<dbReference type="Proteomes" id="UP001152622">
    <property type="component" value="Chromosome 9"/>
</dbReference>
<keyword evidence="2" id="KW-1185">Reference proteome</keyword>
<dbReference type="EMBL" id="JAINUF010000009">
    <property type="protein sequence ID" value="KAJ8349923.1"/>
    <property type="molecule type" value="Genomic_DNA"/>
</dbReference>
<reference evidence="1" key="1">
    <citation type="journal article" date="2023" name="Science">
        <title>Genome structures resolve the early diversification of teleost fishes.</title>
        <authorList>
            <person name="Parey E."/>
            <person name="Louis A."/>
            <person name="Montfort J."/>
            <person name="Bouchez O."/>
            <person name="Roques C."/>
            <person name="Iampietro C."/>
            <person name="Lluch J."/>
            <person name="Castinel A."/>
            <person name="Donnadieu C."/>
            <person name="Desvignes T."/>
            <person name="Floi Bucao C."/>
            <person name="Jouanno E."/>
            <person name="Wen M."/>
            <person name="Mejri S."/>
            <person name="Dirks R."/>
            <person name="Jansen H."/>
            <person name="Henkel C."/>
            <person name="Chen W.J."/>
            <person name="Zahm M."/>
            <person name="Cabau C."/>
            <person name="Klopp C."/>
            <person name="Thompson A.W."/>
            <person name="Robinson-Rechavi M."/>
            <person name="Braasch I."/>
            <person name="Lecointre G."/>
            <person name="Bobe J."/>
            <person name="Postlethwait J.H."/>
            <person name="Berthelot C."/>
            <person name="Roest Crollius H."/>
            <person name="Guiguen Y."/>
        </authorList>
    </citation>
    <scope>NUCLEOTIDE SEQUENCE</scope>
    <source>
        <strain evidence="1">WJC10195</strain>
    </source>
</reference>
<sequence>IIFPLVLSLPVRAQGPAFSPCDCANRLPVFVRLSQYAEREPRSLSFCQPGLPPQHGIVAFHKHKEQPASSLYTVEITSPMKRHGIAQIQSP</sequence>
<feature type="non-terminal residue" evidence="1">
    <location>
        <position position="1"/>
    </location>
</feature>
<name>A0A9Q1F2S9_SYNKA</name>
<organism evidence="1 2">
    <name type="scientific">Synaphobranchus kaupii</name>
    <name type="common">Kaup's arrowtooth eel</name>
    <dbReference type="NCBI Taxonomy" id="118154"/>
    <lineage>
        <taxon>Eukaryota</taxon>
        <taxon>Metazoa</taxon>
        <taxon>Chordata</taxon>
        <taxon>Craniata</taxon>
        <taxon>Vertebrata</taxon>
        <taxon>Euteleostomi</taxon>
        <taxon>Actinopterygii</taxon>
        <taxon>Neopterygii</taxon>
        <taxon>Teleostei</taxon>
        <taxon>Anguilliformes</taxon>
        <taxon>Synaphobranchidae</taxon>
        <taxon>Synaphobranchus</taxon>
    </lineage>
</organism>